<sequence>MMSRGFLFAAGGIIILAVSAPKFLEDYVAIPSETEATSAALPVTKASTPTALPSARTVTLTADRRGHYAAKLRINGKQIEGMIDTGASLVAFDESTARRLGYVLKDSDYKYQTSTANGVKSVAVITLDRVELGNIVARNVRAAVSKDGGLDTVLIGMSFLTQLKSFKSENGKLVLTR</sequence>
<dbReference type="AlphaFoldDB" id="A0AAE7R395"/>
<reference evidence="1 4" key="1">
    <citation type="journal article" date="2020" name="Science">
        <title>Unexpected conservation and global transmission of agrobacterial virulence plasmids.</title>
        <authorList>
            <person name="Weisberg A.J."/>
            <person name="Davis E.W. 2nd"/>
            <person name="Tabima J."/>
            <person name="Belcher M.S."/>
            <person name="Miller M."/>
            <person name="Kuo C.H."/>
            <person name="Loper J.E."/>
            <person name="Grunwald N.J."/>
            <person name="Putnam M.L."/>
            <person name="Chang J.H."/>
        </authorList>
    </citation>
    <scope>NUCLEOTIDE SEQUENCE [LARGE SCALE GENOMIC DNA]</scope>
    <source>
        <strain evidence="1 4">A19/93</strain>
    </source>
</reference>
<keyword evidence="4" id="KW-1185">Reference proteome</keyword>
<dbReference type="KEGG" id="arui:G6M88_08165"/>
<dbReference type="EMBL" id="CP049206">
    <property type="protein sequence ID" value="QTG00374.1"/>
    <property type="molecule type" value="Genomic_DNA"/>
</dbReference>
<evidence type="ECO:0000313" key="3">
    <source>
        <dbReference type="Proteomes" id="UP000663912"/>
    </source>
</evidence>
<name>A0AAE7R395_9HYPH</name>
<dbReference type="GO" id="GO:0006508">
    <property type="term" value="P:proteolysis"/>
    <property type="evidence" value="ECO:0007669"/>
    <property type="project" value="UniProtKB-KW"/>
</dbReference>
<dbReference type="SUPFAM" id="SSF50630">
    <property type="entry name" value="Acid proteases"/>
    <property type="match status" value="1"/>
</dbReference>
<reference evidence="2" key="2">
    <citation type="submission" date="2020-02" db="EMBL/GenBank/DDBJ databases">
        <title>Unexpected conservation and global transmission of agrobacterial virulence plasmids.</title>
        <authorList>
            <person name="Weisberg A.J."/>
            <person name="Davis E.W. II"/>
            <person name="Tabima J.R."/>
            <person name="Belcher M.S."/>
            <person name="Miller M."/>
            <person name="Kuo C.-H."/>
            <person name="Loper J.E."/>
            <person name="Grunwald N.J."/>
            <person name="Putnam M.L."/>
            <person name="Chang J.H."/>
        </authorList>
    </citation>
    <scope>NUCLEOTIDE SEQUENCE</scope>
    <source>
        <strain evidence="2">W2/73</strain>
    </source>
</reference>
<dbReference type="Gene3D" id="2.40.70.10">
    <property type="entry name" value="Acid Proteases"/>
    <property type="match status" value="1"/>
</dbReference>
<dbReference type="EC" id="3.4.23.-" evidence="2"/>
<dbReference type="NCBIfam" id="TIGR02281">
    <property type="entry name" value="clan_AA_DTGA"/>
    <property type="match status" value="1"/>
</dbReference>
<dbReference type="GO" id="GO:0004190">
    <property type="term" value="F:aspartic-type endopeptidase activity"/>
    <property type="evidence" value="ECO:0007669"/>
    <property type="project" value="InterPro"/>
</dbReference>
<dbReference type="Pfam" id="PF13975">
    <property type="entry name" value="gag-asp_proteas"/>
    <property type="match status" value="1"/>
</dbReference>
<dbReference type="InterPro" id="IPR034122">
    <property type="entry name" value="Retropepsin-like_bacterial"/>
</dbReference>
<dbReference type="InterPro" id="IPR011969">
    <property type="entry name" value="Clan_AA_Asp_peptidase_C"/>
</dbReference>
<dbReference type="CDD" id="cd05483">
    <property type="entry name" value="retropepsin_like_bacteria"/>
    <property type="match status" value="1"/>
</dbReference>
<keyword evidence="2" id="KW-0645">Protease</keyword>
<dbReference type="RefSeq" id="WP_065700038.1">
    <property type="nucleotide sequence ID" value="NZ_CP049206.1"/>
</dbReference>
<organism evidence="2 3">
    <name type="scientific">Agrobacterium rubi</name>
    <dbReference type="NCBI Taxonomy" id="28099"/>
    <lineage>
        <taxon>Bacteria</taxon>
        <taxon>Pseudomonadati</taxon>
        <taxon>Pseudomonadota</taxon>
        <taxon>Alphaproteobacteria</taxon>
        <taxon>Hyphomicrobiales</taxon>
        <taxon>Rhizobiaceae</taxon>
        <taxon>Rhizobium/Agrobacterium group</taxon>
        <taxon>Agrobacterium</taxon>
    </lineage>
</organism>
<keyword evidence="2" id="KW-0378">Hydrolase</keyword>
<proteinExistence type="predicted"/>
<dbReference type="InterPro" id="IPR001969">
    <property type="entry name" value="Aspartic_peptidase_AS"/>
</dbReference>
<accession>A0AAE7R395</accession>
<dbReference type="Proteomes" id="UP000822331">
    <property type="component" value="Unassembled WGS sequence"/>
</dbReference>
<dbReference type="EMBL" id="JAAMCP010000001">
    <property type="protein sequence ID" value="NTF35163.1"/>
    <property type="molecule type" value="Genomic_DNA"/>
</dbReference>
<gene>
    <name evidence="1" type="ORF">G6L72_00350</name>
    <name evidence="2" type="ORF">G6M88_08165</name>
</gene>
<protein>
    <submittedName>
        <fullName evidence="2">TIGR02281 family clan AA aspartic protease</fullName>
        <ecNumber evidence="2">3.4.23.-</ecNumber>
    </submittedName>
</protein>
<dbReference type="PROSITE" id="PS00141">
    <property type="entry name" value="ASP_PROTEASE"/>
    <property type="match status" value="1"/>
</dbReference>
<evidence type="ECO:0000313" key="2">
    <source>
        <dbReference type="EMBL" id="QTG00374.1"/>
    </source>
</evidence>
<evidence type="ECO:0000313" key="1">
    <source>
        <dbReference type="EMBL" id="NTF35163.1"/>
    </source>
</evidence>
<dbReference type="Proteomes" id="UP000663912">
    <property type="component" value="Chromosome 1"/>
</dbReference>
<dbReference type="InterPro" id="IPR021109">
    <property type="entry name" value="Peptidase_aspartic_dom_sf"/>
</dbReference>
<evidence type="ECO:0000313" key="4">
    <source>
        <dbReference type="Proteomes" id="UP000822331"/>
    </source>
</evidence>